<evidence type="ECO:0000313" key="1">
    <source>
        <dbReference type="EMBL" id="CDG20815.1"/>
    </source>
</evidence>
<evidence type="ECO:0000313" key="2">
    <source>
        <dbReference type="Proteomes" id="UP000032735"/>
    </source>
</evidence>
<gene>
    <name evidence="1" type="ORF">XPG1_1160</name>
</gene>
<reference evidence="1 2" key="1">
    <citation type="submission" date="2013-07" db="EMBL/GenBank/DDBJ databases">
        <authorList>
            <person name="Genoscope - CEA"/>
        </authorList>
    </citation>
    <scope>NUCLEOTIDE SEQUENCE [LARGE SCALE GENOMIC DNA]</scope>
    <source>
        <strain evidence="1 2">G6</strain>
    </source>
</reference>
<sequence length="42" mass="5061">MDGLTQTDVTFITTKRHKMRTHMLVYLYNIVLLKAFHHQDNE</sequence>
<protein>
    <submittedName>
        <fullName evidence="1">Uncharacterized protein</fullName>
    </submittedName>
</protein>
<dbReference type="KEGG" id="xpo:XPG1_1160"/>
<dbReference type="AlphaFoldDB" id="A0A068R3Y6"/>
<dbReference type="Proteomes" id="UP000032735">
    <property type="component" value="Chromosome"/>
</dbReference>
<dbReference type="EMBL" id="FO704551">
    <property type="protein sequence ID" value="CDG20815.1"/>
    <property type="molecule type" value="Genomic_DNA"/>
</dbReference>
<accession>A0A068R3Y6</accession>
<proteinExistence type="predicted"/>
<keyword evidence="2" id="KW-1185">Reference proteome</keyword>
<name>A0A068R3Y6_9GAMM</name>
<organism evidence="1 2">
    <name type="scientific">Xenorhabdus poinarii G6</name>
    <dbReference type="NCBI Taxonomy" id="1354304"/>
    <lineage>
        <taxon>Bacteria</taxon>
        <taxon>Pseudomonadati</taxon>
        <taxon>Pseudomonadota</taxon>
        <taxon>Gammaproteobacteria</taxon>
        <taxon>Enterobacterales</taxon>
        <taxon>Morganellaceae</taxon>
        <taxon>Xenorhabdus</taxon>
    </lineage>
</organism>
<dbReference type="HOGENOM" id="CLU_3260029_0_0_6"/>